<dbReference type="Pfam" id="PF13379">
    <property type="entry name" value="NMT1_2"/>
    <property type="match status" value="1"/>
</dbReference>
<keyword evidence="6" id="KW-0067">ATP-binding</keyword>
<dbReference type="STRING" id="517719.SAMN05421762_2806"/>
<dbReference type="SUPFAM" id="SSF53850">
    <property type="entry name" value="Periplasmic binding protein-like II"/>
    <property type="match status" value="1"/>
</dbReference>
<keyword evidence="4" id="KW-0997">Cell inner membrane</keyword>
<dbReference type="PANTHER" id="PTHR30024">
    <property type="entry name" value="ALIPHATIC SULFONATES-BINDING PROTEIN-RELATED"/>
    <property type="match status" value="1"/>
</dbReference>
<keyword evidence="2" id="KW-0813">Transport</keyword>
<evidence type="ECO:0000256" key="1">
    <source>
        <dbReference type="ARBA" id="ARBA00004308"/>
    </source>
</evidence>
<name>A0A1I1N7U6_9RHOB</name>
<gene>
    <name evidence="6" type="ORF">SAMN05421762_2806</name>
</gene>
<protein>
    <submittedName>
        <fullName evidence="6">NitT/TauT family transport system ATP-binding protein</fullName>
    </submittedName>
</protein>
<dbReference type="GO" id="GO:0012505">
    <property type="term" value="C:endomembrane system"/>
    <property type="evidence" value="ECO:0007669"/>
    <property type="project" value="UniProtKB-SubCell"/>
</dbReference>
<dbReference type="RefSeq" id="WP_093446842.1">
    <property type="nucleotide sequence ID" value="NZ_FNZG01000001.1"/>
</dbReference>
<evidence type="ECO:0000313" key="7">
    <source>
        <dbReference type="Proteomes" id="UP000231644"/>
    </source>
</evidence>
<dbReference type="OrthoDB" id="570524at2"/>
<dbReference type="Gene3D" id="3.40.190.10">
    <property type="entry name" value="Periplasmic binding protein-like II"/>
    <property type="match status" value="2"/>
</dbReference>
<evidence type="ECO:0000256" key="2">
    <source>
        <dbReference type="ARBA" id="ARBA00022448"/>
    </source>
</evidence>
<dbReference type="Proteomes" id="UP000231644">
    <property type="component" value="Unassembled WGS sequence"/>
</dbReference>
<dbReference type="GO" id="GO:0005524">
    <property type="term" value="F:ATP binding"/>
    <property type="evidence" value="ECO:0007669"/>
    <property type="project" value="UniProtKB-KW"/>
</dbReference>
<keyword evidence="5" id="KW-0472">Membrane</keyword>
<dbReference type="PANTHER" id="PTHR30024:SF43">
    <property type="entry name" value="BLL4572 PROTEIN"/>
    <property type="match status" value="1"/>
</dbReference>
<evidence type="ECO:0000313" key="6">
    <source>
        <dbReference type="EMBL" id="SFC93292.1"/>
    </source>
</evidence>
<organism evidence="6 7">
    <name type="scientific">Pseudooceanicola nitratireducens</name>
    <dbReference type="NCBI Taxonomy" id="517719"/>
    <lineage>
        <taxon>Bacteria</taxon>
        <taxon>Pseudomonadati</taxon>
        <taxon>Pseudomonadota</taxon>
        <taxon>Alphaproteobacteria</taxon>
        <taxon>Rhodobacterales</taxon>
        <taxon>Paracoccaceae</taxon>
        <taxon>Pseudooceanicola</taxon>
    </lineage>
</organism>
<dbReference type="InterPro" id="IPR044527">
    <property type="entry name" value="NrtA/CpmA_ABC-bd_dom"/>
</dbReference>
<sequence length="396" mass="42616">MIPVSLPVAYVPLVDAAPLIIAQDMGFAAAEGISLDLVSAPSWSSVRDMLAFGRVDAAHLLSPMPVAMGLGLGGVTTELVAPYVLSANGNVIGVGRTLEARLREAGYGFDFTDAAAAATALAAVLKQGGNAPVTFGAPFPFSMHVELLRYWFDSTPLRECRIDIRVVPPPMMAQALADGDVDAFCVGEPWGSVAVEQGAGALMLPGKAIWEFAPEKVLAVRRAWAETEPHLLSRLMQALWRAGRWLSQPDSRTTAAEILSRPEWLGIPPELIDRALSGRFTISTRAEQREVEGFLNFHDGAANFPWRSQAKWIADRIALANGLDRAEAQRIAGGIFRADLYREHMAGGDVDLPGASEKLEGSIRHGTAVASHKGGLILQPDRFFDGRIFDPIPDEC</sequence>
<accession>A0A1I1N7U6</accession>
<dbReference type="EMBL" id="FOLX01000001">
    <property type="protein sequence ID" value="SFC93292.1"/>
    <property type="molecule type" value="Genomic_DNA"/>
</dbReference>
<evidence type="ECO:0000256" key="4">
    <source>
        <dbReference type="ARBA" id="ARBA00022519"/>
    </source>
</evidence>
<proteinExistence type="predicted"/>
<dbReference type="AlphaFoldDB" id="A0A1I1N7U6"/>
<comment type="subcellular location">
    <subcellularLocation>
        <location evidence="1">Endomembrane system</location>
    </subcellularLocation>
</comment>
<reference evidence="6 7" key="1">
    <citation type="submission" date="2016-10" db="EMBL/GenBank/DDBJ databases">
        <authorList>
            <person name="de Groot N.N."/>
        </authorList>
    </citation>
    <scope>NUCLEOTIDE SEQUENCE [LARGE SCALE GENOMIC DNA]</scope>
    <source>
        <strain evidence="6 7">DSM 29619</strain>
    </source>
</reference>
<evidence type="ECO:0000256" key="3">
    <source>
        <dbReference type="ARBA" id="ARBA00022475"/>
    </source>
</evidence>
<keyword evidence="7" id="KW-1185">Reference proteome</keyword>
<dbReference type="CDD" id="cd13553">
    <property type="entry name" value="PBP2_NrtA_CpmA_like"/>
    <property type="match status" value="1"/>
</dbReference>
<keyword evidence="3" id="KW-1003">Cell membrane</keyword>
<evidence type="ECO:0000256" key="5">
    <source>
        <dbReference type="ARBA" id="ARBA00023136"/>
    </source>
</evidence>
<keyword evidence="6" id="KW-0547">Nucleotide-binding</keyword>